<evidence type="ECO:0000256" key="4">
    <source>
        <dbReference type="ARBA" id="ARBA00022729"/>
    </source>
</evidence>
<evidence type="ECO:0000256" key="5">
    <source>
        <dbReference type="RuleBase" id="RU003512"/>
    </source>
</evidence>
<comment type="similarity">
    <text evidence="5">Belongs to the bacterial solute-binding protein 9 family.</text>
</comment>
<dbReference type="PRINTS" id="PR00690">
    <property type="entry name" value="ADHESNFAMILY"/>
</dbReference>
<dbReference type="AlphaFoldDB" id="A0A2M8PAA8"/>
<dbReference type="PRINTS" id="PR00691">
    <property type="entry name" value="ADHESINB"/>
</dbReference>
<dbReference type="PANTHER" id="PTHR42953">
    <property type="entry name" value="HIGH-AFFINITY ZINC UPTAKE SYSTEM PROTEIN ZNUA-RELATED"/>
    <property type="match status" value="1"/>
</dbReference>
<dbReference type="SUPFAM" id="SSF50974">
    <property type="entry name" value="Nitrous oxide reductase, N-terminal domain"/>
    <property type="match status" value="1"/>
</dbReference>
<protein>
    <recommendedName>
        <fullName evidence="8">ABC transporter substrate-binding protein</fullName>
    </recommendedName>
</protein>
<dbReference type="GO" id="GO:0030001">
    <property type="term" value="P:metal ion transport"/>
    <property type="evidence" value="ECO:0007669"/>
    <property type="project" value="InterPro"/>
</dbReference>
<keyword evidence="3" id="KW-0479">Metal-binding</keyword>
<proteinExistence type="inferred from homology"/>
<sequence>MASAPISANGKLKIVATTSIVADLVKNVIGETAEIVTLVPPDSDAHTFEPSPSDSAVLAEADVIFEIGLGFESWLDRLYEASGSKARRIRLANNLQLLASGTMLRLLVSDFESAPSKLIDVDSGKVIGRYEVSAPTYPYTSPTGRFGVKIQTNANLITAVDGGIVIEDHGDHMHPYKRDPQLTAFRAEGRTPIHYVAHAGQIAIFNDGNGEVMLLSERNFESAEAGMLIFKTARAHHGVAVPLGDHVVLSVPDTQNMDYALPLGIQVRNLKDEVIASFADQCPGLHGEASSGAFTAFGCADRVLILERNGNDFSTKSLRYAPETPSGTRVGTLVGHEKQNFFIGNFGQTGLVRIDPIAGTLTPISLPMRYSAFQLDAETGEKIIVVTTDGSVHRIDAMTGTIEASLEAVTPFVFRNRVPRPGLATVRNLAYVTDPAAGEVVEIDLEAMNITRRFVVEGKPVRLAVLGVLEMDEGDHAHEHGHAHAHDHDHGMFDPHVWTDVINAQAMVRAIRDAMINIDADNAATYRSNANAYLAELSELDRFVREQIAQIPEASRILVTPHNSFNYFAERYGFKTLSPLGVTTANADPGAGALAELIEEIKALGVKAVFPDNTGSPRLMELIAREANVKLGKTLIADALSAEGDTATYIGKVRYNVTAIVEALK</sequence>
<dbReference type="Gene3D" id="3.40.50.1980">
    <property type="entry name" value="Nitrogenase molybdenum iron protein domain"/>
    <property type="match status" value="3"/>
</dbReference>
<name>A0A2M8PAA8_9CHLR</name>
<evidence type="ECO:0000256" key="3">
    <source>
        <dbReference type="ARBA" id="ARBA00022723"/>
    </source>
</evidence>
<dbReference type="InterPro" id="IPR050492">
    <property type="entry name" value="Bact_metal-bind_prot9"/>
</dbReference>
<evidence type="ECO:0000256" key="2">
    <source>
        <dbReference type="ARBA" id="ARBA00022448"/>
    </source>
</evidence>
<dbReference type="InterPro" id="IPR006127">
    <property type="entry name" value="ZnuA-like"/>
</dbReference>
<dbReference type="EMBL" id="PGTM01000367">
    <property type="protein sequence ID" value="PJF34493.1"/>
    <property type="molecule type" value="Genomic_DNA"/>
</dbReference>
<keyword evidence="2 5" id="KW-0813">Transport</keyword>
<comment type="caution">
    <text evidence="6">The sequence shown here is derived from an EMBL/GenBank/DDBJ whole genome shotgun (WGS) entry which is preliminary data.</text>
</comment>
<dbReference type="GO" id="GO:0046872">
    <property type="term" value="F:metal ion binding"/>
    <property type="evidence" value="ECO:0007669"/>
    <property type="project" value="UniProtKB-KW"/>
</dbReference>
<dbReference type="InterPro" id="IPR006128">
    <property type="entry name" value="Lipoprotein_PsaA-like"/>
</dbReference>
<dbReference type="GO" id="GO:0030313">
    <property type="term" value="C:cell envelope"/>
    <property type="evidence" value="ECO:0007669"/>
    <property type="project" value="UniProtKB-SubCell"/>
</dbReference>
<evidence type="ECO:0008006" key="8">
    <source>
        <dbReference type="Google" id="ProtNLM"/>
    </source>
</evidence>
<reference evidence="6 7" key="1">
    <citation type="submission" date="2017-11" db="EMBL/GenBank/DDBJ databases">
        <title>Evolution of Phototrophy in the Chloroflexi Phylum Driven by Horizontal Gene Transfer.</title>
        <authorList>
            <person name="Ward L.M."/>
            <person name="Hemp J."/>
            <person name="Shih P.M."/>
            <person name="Mcglynn S.E."/>
            <person name="Fischer W."/>
        </authorList>
    </citation>
    <scope>NUCLEOTIDE SEQUENCE [LARGE SCALE GENOMIC DNA]</scope>
    <source>
        <strain evidence="6">JP3_13</strain>
    </source>
</reference>
<dbReference type="PANTHER" id="PTHR42953:SF1">
    <property type="entry name" value="METAL-BINDING PROTEIN HI_0362-RELATED"/>
    <property type="match status" value="1"/>
</dbReference>
<organism evidence="6 7">
    <name type="scientific">Candidatus Thermofonsia Clade 1 bacterium</name>
    <dbReference type="NCBI Taxonomy" id="2364210"/>
    <lineage>
        <taxon>Bacteria</taxon>
        <taxon>Bacillati</taxon>
        <taxon>Chloroflexota</taxon>
        <taxon>Candidatus Thermofontia</taxon>
        <taxon>Candidatus Thermofonsia Clade 1</taxon>
    </lineage>
</organism>
<dbReference type="GO" id="GO:0007155">
    <property type="term" value="P:cell adhesion"/>
    <property type="evidence" value="ECO:0007669"/>
    <property type="project" value="InterPro"/>
</dbReference>
<dbReference type="SUPFAM" id="SSF53807">
    <property type="entry name" value="Helical backbone' metal receptor"/>
    <property type="match status" value="2"/>
</dbReference>
<comment type="subcellular location">
    <subcellularLocation>
        <location evidence="1">Cell envelope</location>
    </subcellularLocation>
</comment>
<dbReference type="InterPro" id="IPR011045">
    <property type="entry name" value="N2O_reductase_N"/>
</dbReference>
<accession>A0A2M8PAA8</accession>
<dbReference type="Proteomes" id="UP000229681">
    <property type="component" value="Unassembled WGS sequence"/>
</dbReference>
<evidence type="ECO:0000313" key="6">
    <source>
        <dbReference type="EMBL" id="PJF34493.1"/>
    </source>
</evidence>
<dbReference type="InterPro" id="IPR006129">
    <property type="entry name" value="AdhesinB"/>
</dbReference>
<evidence type="ECO:0000313" key="7">
    <source>
        <dbReference type="Proteomes" id="UP000229681"/>
    </source>
</evidence>
<keyword evidence="4" id="KW-0732">Signal</keyword>
<dbReference type="Pfam" id="PF01297">
    <property type="entry name" value="ZnuA"/>
    <property type="match status" value="2"/>
</dbReference>
<gene>
    <name evidence="6" type="ORF">CUN49_15395</name>
</gene>
<evidence type="ECO:0000256" key="1">
    <source>
        <dbReference type="ARBA" id="ARBA00004196"/>
    </source>
</evidence>